<accession>A0ABU9XGW5</accession>
<keyword evidence="1" id="KW-1133">Transmembrane helix</keyword>
<reference evidence="2 3" key="1">
    <citation type="submission" date="2024-05" db="EMBL/GenBank/DDBJ databases">
        <authorList>
            <person name="Haq I."/>
            <person name="Ullah Z."/>
            <person name="Ahmad R."/>
            <person name="Li M."/>
            <person name="Tong Y."/>
        </authorList>
    </citation>
    <scope>NUCLEOTIDE SEQUENCE [LARGE SCALE GENOMIC DNA]</scope>
    <source>
        <strain evidence="2 3">16A2E</strain>
    </source>
</reference>
<keyword evidence="3" id="KW-1185">Reference proteome</keyword>
<feature type="transmembrane region" description="Helical" evidence="1">
    <location>
        <begin position="28"/>
        <end position="48"/>
    </location>
</feature>
<proteinExistence type="predicted"/>
<comment type="caution">
    <text evidence="2">The sequence shown here is derived from an EMBL/GenBank/DDBJ whole genome shotgun (WGS) entry which is preliminary data.</text>
</comment>
<keyword evidence="1" id="KW-0472">Membrane</keyword>
<sequence length="71" mass="7847">MKLLNGAYGKFLNKMTEWKREERGSQTLEWLGIAAVVVIIVGVISQVFSGDNSIGQDIKEKFGDFIDKIGG</sequence>
<dbReference type="EMBL" id="JBDIML010000003">
    <property type="protein sequence ID" value="MEN2767529.1"/>
    <property type="molecule type" value="Genomic_DNA"/>
</dbReference>
<dbReference type="RefSeq" id="WP_345825003.1">
    <property type="nucleotide sequence ID" value="NZ_JBDIML010000003.1"/>
</dbReference>
<organism evidence="2 3">
    <name type="scientific">Ornithinibacillus xuwenensis</name>
    <dbReference type="NCBI Taxonomy" id="3144668"/>
    <lineage>
        <taxon>Bacteria</taxon>
        <taxon>Bacillati</taxon>
        <taxon>Bacillota</taxon>
        <taxon>Bacilli</taxon>
        <taxon>Bacillales</taxon>
        <taxon>Bacillaceae</taxon>
        <taxon>Ornithinibacillus</taxon>
    </lineage>
</organism>
<evidence type="ECO:0000313" key="2">
    <source>
        <dbReference type="EMBL" id="MEN2767529.1"/>
    </source>
</evidence>
<name>A0ABU9XGW5_9BACI</name>
<evidence type="ECO:0008006" key="4">
    <source>
        <dbReference type="Google" id="ProtNLM"/>
    </source>
</evidence>
<protein>
    <recommendedName>
        <fullName evidence="4">Flagellin Flp1-like domain-containing protein</fullName>
    </recommendedName>
</protein>
<evidence type="ECO:0000313" key="3">
    <source>
        <dbReference type="Proteomes" id="UP001444625"/>
    </source>
</evidence>
<evidence type="ECO:0000256" key="1">
    <source>
        <dbReference type="SAM" id="Phobius"/>
    </source>
</evidence>
<dbReference type="Proteomes" id="UP001444625">
    <property type="component" value="Unassembled WGS sequence"/>
</dbReference>
<keyword evidence="1" id="KW-0812">Transmembrane</keyword>
<gene>
    <name evidence="2" type="ORF">ABC228_10045</name>
</gene>